<dbReference type="Proteomes" id="UP000215509">
    <property type="component" value="Unassembled WGS sequence"/>
</dbReference>
<dbReference type="InterPro" id="IPR011335">
    <property type="entry name" value="Restrct_endonuc-II-like"/>
</dbReference>
<gene>
    <name evidence="3" type="ORF">CF651_07155</name>
</gene>
<dbReference type="Pfam" id="PF08721">
    <property type="entry name" value="Tn7_Tnp_TnsA_C"/>
    <property type="match status" value="1"/>
</dbReference>
<proteinExistence type="predicted"/>
<dbReference type="OrthoDB" id="5291587at2"/>
<dbReference type="InterPro" id="IPR014832">
    <property type="entry name" value="TnsA_C"/>
</dbReference>
<dbReference type="Gene3D" id="1.10.10.10">
    <property type="entry name" value="Winged helix-like DNA-binding domain superfamily/Winged helix DNA-binding domain"/>
    <property type="match status" value="1"/>
</dbReference>
<keyword evidence="4" id="KW-1185">Reference proteome</keyword>
<sequence>MSKRRTRTTASSIARRIREGRGEGHFAAYRPWLTIHDVPSTGVVTRILGWKSRRLHHYLSEQLELAHHYQMEWAEDVIDIREQFPLLPLERTLFIAQKLGIRHPVDPKSKYPIVMTTDMLLTLKKGDDISFAAHSLKPSNKLSKRVVEKLQIEKQFFKDLGIDWSLITEKQINYDLVRNVEWLHSARSLEGHMHLTTELIKQIEPSLRQAISQSDSPLTDVTMEQDLKHGLPEGTCIQIVRHLIANRYWIVDMSKRILPTLQPLQIRAICHREVLYEHFC</sequence>
<dbReference type="AlphaFoldDB" id="A0A229UUC6"/>
<feature type="domain" description="TnsA endonuclease N-terminal" evidence="2">
    <location>
        <begin position="75"/>
        <end position="169"/>
    </location>
</feature>
<accession>A0A229UUC6</accession>
<dbReference type="InterPro" id="IPR011856">
    <property type="entry name" value="tRNA_endonuc-like_dom_sf"/>
</dbReference>
<evidence type="ECO:0000259" key="1">
    <source>
        <dbReference type="Pfam" id="PF08721"/>
    </source>
</evidence>
<keyword evidence="3" id="KW-0255">Endonuclease</keyword>
<keyword evidence="3" id="KW-0378">Hydrolase</keyword>
<keyword evidence="3" id="KW-0540">Nuclease</keyword>
<name>A0A229UUC6_9BACL</name>
<dbReference type="CDD" id="cd22362">
    <property type="entry name" value="TnsA_endonuclease-like"/>
    <property type="match status" value="1"/>
</dbReference>
<dbReference type="Gene3D" id="3.40.1350.10">
    <property type="match status" value="1"/>
</dbReference>
<protein>
    <submittedName>
        <fullName evidence="3">Heteromeric transposase endonuclease subunit TnsA</fullName>
    </submittedName>
</protein>
<comment type="caution">
    <text evidence="3">The sequence shown here is derived from an EMBL/GenBank/DDBJ whole genome shotgun (WGS) entry which is preliminary data.</text>
</comment>
<dbReference type="GO" id="GO:0003676">
    <property type="term" value="F:nucleic acid binding"/>
    <property type="evidence" value="ECO:0007669"/>
    <property type="project" value="InterPro"/>
</dbReference>
<feature type="domain" description="TnsA endonuclease C-terminal" evidence="1">
    <location>
        <begin position="171"/>
        <end position="253"/>
    </location>
</feature>
<dbReference type="RefSeq" id="WP_094014183.1">
    <property type="nucleotide sequence ID" value="NZ_NMQW01000010.1"/>
</dbReference>
<evidence type="ECO:0000259" key="2">
    <source>
        <dbReference type="Pfam" id="PF08722"/>
    </source>
</evidence>
<evidence type="ECO:0000313" key="3">
    <source>
        <dbReference type="EMBL" id="OXM87018.1"/>
    </source>
</evidence>
<dbReference type="Pfam" id="PF08722">
    <property type="entry name" value="Tn7_TnsA-like_N"/>
    <property type="match status" value="1"/>
</dbReference>
<dbReference type="EMBL" id="NMQW01000010">
    <property type="protein sequence ID" value="OXM87018.1"/>
    <property type="molecule type" value="Genomic_DNA"/>
</dbReference>
<reference evidence="3 4" key="1">
    <citation type="submission" date="2017-07" db="EMBL/GenBank/DDBJ databases">
        <title>Genome sequencing and assembly of Paenibacillus rigui.</title>
        <authorList>
            <person name="Mayilraj S."/>
        </authorList>
    </citation>
    <scope>NUCLEOTIDE SEQUENCE [LARGE SCALE GENOMIC DNA]</scope>
    <source>
        <strain evidence="3 4">JCM 16352</strain>
    </source>
</reference>
<dbReference type="InterPro" id="IPR036388">
    <property type="entry name" value="WH-like_DNA-bd_sf"/>
</dbReference>
<dbReference type="InterPro" id="IPR014833">
    <property type="entry name" value="TnsA_N"/>
</dbReference>
<dbReference type="GO" id="GO:0004519">
    <property type="term" value="F:endonuclease activity"/>
    <property type="evidence" value="ECO:0007669"/>
    <property type="project" value="UniProtKB-KW"/>
</dbReference>
<evidence type="ECO:0000313" key="4">
    <source>
        <dbReference type="Proteomes" id="UP000215509"/>
    </source>
</evidence>
<dbReference type="SUPFAM" id="SSF52980">
    <property type="entry name" value="Restriction endonuclease-like"/>
    <property type="match status" value="1"/>
</dbReference>
<organism evidence="3 4">
    <name type="scientific">Paenibacillus rigui</name>
    <dbReference type="NCBI Taxonomy" id="554312"/>
    <lineage>
        <taxon>Bacteria</taxon>
        <taxon>Bacillati</taxon>
        <taxon>Bacillota</taxon>
        <taxon>Bacilli</taxon>
        <taxon>Bacillales</taxon>
        <taxon>Paenibacillaceae</taxon>
        <taxon>Paenibacillus</taxon>
    </lineage>
</organism>